<evidence type="ECO:0000313" key="2">
    <source>
        <dbReference type="Proteomes" id="UP000487268"/>
    </source>
</evidence>
<protein>
    <submittedName>
        <fullName evidence="1">Uncharacterized protein</fullName>
    </submittedName>
</protein>
<dbReference type="EMBL" id="WEGH01000003">
    <property type="protein sequence ID" value="MQY06621.1"/>
    <property type="molecule type" value="Genomic_DNA"/>
</dbReference>
<evidence type="ECO:0000313" key="1">
    <source>
        <dbReference type="EMBL" id="MQY06621.1"/>
    </source>
</evidence>
<organism evidence="1 2">
    <name type="scientific">Actinomadura macrotermitis</name>
    <dbReference type="NCBI Taxonomy" id="2585200"/>
    <lineage>
        <taxon>Bacteria</taxon>
        <taxon>Bacillati</taxon>
        <taxon>Actinomycetota</taxon>
        <taxon>Actinomycetes</taxon>
        <taxon>Streptosporangiales</taxon>
        <taxon>Thermomonosporaceae</taxon>
        <taxon>Actinomadura</taxon>
    </lineage>
</organism>
<reference evidence="1 2" key="1">
    <citation type="submission" date="2019-10" db="EMBL/GenBank/DDBJ databases">
        <title>Actinomadura rubteroloni sp. nov. and Actinomadura macrotermitis sp. nov., isolated from the gut of fungus growing-termite Macrotermes natalensis.</title>
        <authorList>
            <person name="Benndorf R."/>
            <person name="Martin K."/>
            <person name="Kuefner M."/>
            <person name="De Beer W."/>
            <person name="Kaster A.-K."/>
            <person name="Vollmers J."/>
            <person name="Poulsen M."/>
            <person name="Beemelmanns C."/>
        </authorList>
    </citation>
    <scope>NUCLEOTIDE SEQUENCE [LARGE SCALE GENOMIC DNA]</scope>
    <source>
        <strain evidence="1 2">RB68</strain>
    </source>
</reference>
<dbReference type="Pfam" id="PF18959">
    <property type="entry name" value="DUF5701"/>
    <property type="match status" value="1"/>
</dbReference>
<name>A0A7K0BZM7_9ACTN</name>
<dbReference type="InterPro" id="IPR043755">
    <property type="entry name" value="DUF5701"/>
</dbReference>
<gene>
    <name evidence="1" type="ORF">ACRB68_47160</name>
</gene>
<dbReference type="AlphaFoldDB" id="A0A7K0BZM7"/>
<dbReference type="OrthoDB" id="3242676at2"/>
<comment type="caution">
    <text evidence="1">The sequence shown here is derived from an EMBL/GenBank/DDBJ whole genome shotgun (WGS) entry which is preliminary data.</text>
</comment>
<proteinExistence type="predicted"/>
<accession>A0A7K0BZM7</accession>
<dbReference type="RefSeq" id="WP_153535992.1">
    <property type="nucleotide sequence ID" value="NZ_WEGH01000003.1"/>
</dbReference>
<dbReference type="Proteomes" id="UP000487268">
    <property type="component" value="Unassembled WGS sequence"/>
</dbReference>
<sequence length="210" mass="22828">MTSTPFDAGTEFDRQIAVLRDRDYPEPPADLAASLRRAAVAHAGAMAAPAEGRAPFTLVVTRELVPIEEMVPRLRLANGRKAGVIDRHYKAGELVDFVPAKGVELPDARAYLLLDADRGEEFCGAIPNEAMAVLAERGRTLLTIEEGIALVTQHPELLAKNKCFSLGGSRCGDRRVPALWISERAPKLGWCWEGNPHTWLGMAHAAARIA</sequence>
<keyword evidence="2" id="KW-1185">Reference proteome</keyword>